<keyword evidence="2" id="KW-0378">Hydrolase</keyword>
<dbReference type="GO" id="GO:0005975">
    <property type="term" value="P:carbohydrate metabolic process"/>
    <property type="evidence" value="ECO:0007669"/>
    <property type="project" value="InterPro"/>
</dbReference>
<gene>
    <name evidence="5" type="ORF">EWM59_13600</name>
</gene>
<feature type="domain" description="Sialate O-acetylesterase" evidence="4">
    <location>
        <begin position="417"/>
        <end position="529"/>
    </location>
</feature>
<comment type="caution">
    <text evidence="5">The sequence shown here is derived from an EMBL/GenBank/DDBJ whole genome shotgun (WGS) entry which is preliminary data.</text>
</comment>
<dbReference type="Gene3D" id="3.40.50.1110">
    <property type="entry name" value="SGNH hydrolase"/>
    <property type="match status" value="1"/>
</dbReference>
<dbReference type="InterPro" id="IPR006104">
    <property type="entry name" value="Glyco_hydro_2_N"/>
</dbReference>
<evidence type="ECO:0000256" key="1">
    <source>
        <dbReference type="ARBA" id="ARBA00007401"/>
    </source>
</evidence>
<dbReference type="SUPFAM" id="SSF52266">
    <property type="entry name" value="SGNH hydrolase"/>
    <property type="match status" value="1"/>
</dbReference>
<dbReference type="Pfam" id="PF03629">
    <property type="entry name" value="SASA"/>
    <property type="match status" value="2"/>
</dbReference>
<sequence length="644" mass="72931">MKFIDRIIFTALLLITLPAYSEVKLPRLVSDGMVLQQNAKVQLWGWAKAGEAITLQFNNQTYHTKTATDGKWQLTILTKKAGGPYEMTISGENQLKVKDILLGEVWVCSGQSNMVLPMERVKEKYADVIAKTNNPLIRHFFIPTRYNFNQPLEDFQSGKWEAATPENIMRFTATGYFFARKLFDKYQVPIGLINASVGGTPVEAWISEDGLKAFPQYLSLTRQVKDSAYVNQVRRTEGAITSQWYSNLRKNDAGMNGPKKWFENDYDASAWPTMTLPNFWEDAGLKNTNGVVWFRKEIEVPESMTGKVAKFYLGRIVDSDSVYVNGKFVGTIGYQYPPRRYEIAKDILKPGKNIIVARVINTSGKGGFIKDKNYQIIVGNEVIDLKGNWQYKLGGASEPLPATTFFQYKPVGLYNGMIAPLINYRIKGVIWYQGESNADKPDDYHLLFSTMIMNWRQKWNQGSFPFLFVQLANFMEPKDLPSESKWAELREAQSETLGVPETAMATIIDSGEWNDIHPLNKETVGQRLALAAEKLAYQDKNIVFSGPTYESMKVKKHKIILSFSNTGSGLMAKGGDELKHFAIAGADKKFVWAKARIKGNKIEVWNEHIPNPVAIRYAWADNPDTANLYNREGLPASPFRTDKK</sequence>
<dbReference type="RefSeq" id="WP_130021526.1">
    <property type="nucleotide sequence ID" value="NZ_SEWF01000018.1"/>
</dbReference>
<dbReference type="Gene3D" id="2.60.120.260">
    <property type="entry name" value="Galactose-binding domain-like"/>
    <property type="match status" value="1"/>
</dbReference>
<dbReference type="GO" id="GO:0004553">
    <property type="term" value="F:hydrolase activity, hydrolyzing O-glycosyl compounds"/>
    <property type="evidence" value="ECO:0007669"/>
    <property type="project" value="InterPro"/>
</dbReference>
<dbReference type="PANTHER" id="PTHR22901">
    <property type="entry name" value="SIALATE O-ACETYLESTERASE"/>
    <property type="match status" value="1"/>
</dbReference>
<organism evidence="5 6">
    <name type="scientific">Emticicia agri</name>
    <dbReference type="NCBI Taxonomy" id="2492393"/>
    <lineage>
        <taxon>Bacteria</taxon>
        <taxon>Pseudomonadati</taxon>
        <taxon>Bacteroidota</taxon>
        <taxon>Cytophagia</taxon>
        <taxon>Cytophagales</taxon>
        <taxon>Leadbetterellaceae</taxon>
        <taxon>Emticicia</taxon>
    </lineage>
</organism>
<feature type="domain" description="Sialate O-acetylesterase" evidence="4">
    <location>
        <begin position="104"/>
        <end position="225"/>
    </location>
</feature>
<evidence type="ECO:0000259" key="3">
    <source>
        <dbReference type="Pfam" id="PF02837"/>
    </source>
</evidence>
<dbReference type="InterPro" id="IPR013783">
    <property type="entry name" value="Ig-like_fold"/>
</dbReference>
<name>A0A4V1ZD65_9BACT</name>
<dbReference type="PANTHER" id="PTHR22901:SF0">
    <property type="entry name" value="SIALATE O-ACETYLESTERASE"/>
    <property type="match status" value="1"/>
</dbReference>
<evidence type="ECO:0000259" key="4">
    <source>
        <dbReference type="Pfam" id="PF03629"/>
    </source>
</evidence>
<dbReference type="Pfam" id="PF02837">
    <property type="entry name" value="Glyco_hydro_2_N"/>
    <property type="match status" value="1"/>
</dbReference>
<accession>A0A4V1ZD65</accession>
<protein>
    <submittedName>
        <fullName evidence="5">Sialate O-acetylesterase</fullName>
    </submittedName>
</protein>
<evidence type="ECO:0000313" key="6">
    <source>
        <dbReference type="Proteomes" id="UP000293162"/>
    </source>
</evidence>
<dbReference type="OrthoDB" id="9816001at2"/>
<dbReference type="InterPro" id="IPR005181">
    <property type="entry name" value="SASA"/>
</dbReference>
<comment type="similarity">
    <text evidence="1">Belongs to the glycosyl hydrolase 2 family.</text>
</comment>
<dbReference type="Proteomes" id="UP000293162">
    <property type="component" value="Unassembled WGS sequence"/>
</dbReference>
<dbReference type="SUPFAM" id="SSF49785">
    <property type="entry name" value="Galactose-binding domain-like"/>
    <property type="match status" value="1"/>
</dbReference>
<dbReference type="GO" id="GO:0001681">
    <property type="term" value="F:sialate O-acetylesterase activity"/>
    <property type="evidence" value="ECO:0007669"/>
    <property type="project" value="InterPro"/>
</dbReference>
<keyword evidence="6" id="KW-1185">Reference proteome</keyword>
<dbReference type="InterPro" id="IPR036514">
    <property type="entry name" value="SGNH_hydro_sf"/>
</dbReference>
<dbReference type="EMBL" id="SEWF01000018">
    <property type="protein sequence ID" value="RYU95080.1"/>
    <property type="molecule type" value="Genomic_DNA"/>
</dbReference>
<evidence type="ECO:0000256" key="2">
    <source>
        <dbReference type="ARBA" id="ARBA00022801"/>
    </source>
</evidence>
<reference evidence="5 6" key="1">
    <citation type="submission" date="2019-02" db="EMBL/GenBank/DDBJ databases">
        <title>Bacterial novel species Emticicia sp. 17J42-9 isolated from soil.</title>
        <authorList>
            <person name="Jung H.-Y."/>
        </authorList>
    </citation>
    <scope>NUCLEOTIDE SEQUENCE [LARGE SCALE GENOMIC DNA]</scope>
    <source>
        <strain evidence="5 6">17J42-9</strain>
    </source>
</reference>
<evidence type="ECO:0000313" key="5">
    <source>
        <dbReference type="EMBL" id="RYU95080.1"/>
    </source>
</evidence>
<dbReference type="InterPro" id="IPR008979">
    <property type="entry name" value="Galactose-bd-like_sf"/>
</dbReference>
<dbReference type="InterPro" id="IPR039329">
    <property type="entry name" value="SIAE"/>
</dbReference>
<proteinExistence type="inferred from homology"/>
<dbReference type="Gene3D" id="2.60.40.10">
    <property type="entry name" value="Immunoglobulins"/>
    <property type="match status" value="1"/>
</dbReference>
<dbReference type="AlphaFoldDB" id="A0A4V1ZD65"/>
<feature type="domain" description="Glycosyl hydrolases family 2 sugar binding" evidence="3">
    <location>
        <begin position="237"/>
        <end position="374"/>
    </location>
</feature>